<keyword evidence="1" id="KW-0812">Transmembrane</keyword>
<name>A0A0H3M9F5_EHRRW</name>
<proteinExistence type="predicted"/>
<gene>
    <name evidence="2" type="ordered locus">ERWE_CDS_08900</name>
</gene>
<dbReference type="EMBL" id="CR925678">
    <property type="protein sequence ID" value="CAI27384.1"/>
    <property type="molecule type" value="Genomic_DNA"/>
</dbReference>
<accession>A0A0H3M9F5</accession>
<evidence type="ECO:0000256" key="1">
    <source>
        <dbReference type="SAM" id="Phobius"/>
    </source>
</evidence>
<evidence type="ECO:0000313" key="3">
    <source>
        <dbReference type="Proteomes" id="UP000001021"/>
    </source>
</evidence>
<keyword evidence="1" id="KW-1133">Transmembrane helix</keyword>
<protein>
    <submittedName>
        <fullName evidence="2">Uncharacterized protein</fullName>
    </submittedName>
</protein>
<keyword evidence="1" id="KW-0472">Membrane</keyword>
<dbReference type="GeneID" id="33057901"/>
<evidence type="ECO:0000313" key="2">
    <source>
        <dbReference type="EMBL" id="CAI27384.1"/>
    </source>
</evidence>
<keyword evidence="3" id="KW-1185">Reference proteome</keyword>
<dbReference type="RefSeq" id="WP_011155518.1">
    <property type="nucleotide sequence ID" value="NC_005295.2"/>
</dbReference>
<dbReference type="eggNOG" id="COG0711">
    <property type="taxonomic scope" value="Bacteria"/>
</dbReference>
<dbReference type="HOGENOM" id="CLU_138419_0_0_5"/>
<dbReference type="AlphaFoldDB" id="A0A0H3M9F5"/>
<feature type="transmembrane region" description="Helical" evidence="1">
    <location>
        <begin position="6"/>
        <end position="23"/>
    </location>
</feature>
<reference evidence="2 3" key="1">
    <citation type="journal article" date="2006" name="J. Bacteriol.">
        <title>Comparative genomic analysis of three strains of Ehrlichia ruminantium reveals an active process of genome size plasticity.</title>
        <authorList>
            <person name="Frutos R."/>
            <person name="Viari A."/>
            <person name="Ferraz C."/>
            <person name="Morgat A."/>
            <person name="Eychenie S."/>
            <person name="Kandassami Y."/>
            <person name="Chantal I."/>
            <person name="Bensaid A."/>
            <person name="Coissac E."/>
            <person name="Vachiery N."/>
            <person name="Demaille J."/>
            <person name="Martinez D."/>
        </authorList>
    </citation>
    <scope>NUCLEOTIDE SEQUENCE [LARGE SCALE GENOMIC DNA]</scope>
    <source>
        <strain evidence="2 3">Welgevonden</strain>
    </source>
</reference>
<dbReference type="KEGG" id="eru:Erum8390"/>
<organism evidence="2 3">
    <name type="scientific">Ehrlichia ruminantium (strain Welgevonden)</name>
    <dbReference type="NCBI Taxonomy" id="254945"/>
    <lineage>
        <taxon>Bacteria</taxon>
        <taxon>Pseudomonadati</taxon>
        <taxon>Pseudomonadota</taxon>
        <taxon>Alphaproteobacteria</taxon>
        <taxon>Rickettsiales</taxon>
        <taxon>Anaplasmataceae</taxon>
        <taxon>Ehrlichia</taxon>
    </lineage>
</organism>
<sequence length="163" mass="18273">MISAYFVINLAFCIGVLLAFSPLRKKVKELLTARLNKVKTEVKLPNEIQAQSKELSNKVTIQGYELDKAIEEILKKAHEEYDAIIAAHKADIEATLEKHLEVAIKKISDQVSVMAHSLKLSTIDVAAIAIQELVKESNEQSENQQDNNGVISTLDRDLRKKLH</sequence>
<dbReference type="KEGG" id="erw:ERWE_CDS_08900"/>
<dbReference type="Proteomes" id="UP000001021">
    <property type="component" value="Chromosome"/>
</dbReference>